<sequence>MLHTVYYRFLHWPIIVRILLLSLALICCFGFAIHLIEPKTFPTVFDGIWWAVITTATVGYGDLYPVTFLGRMLGILLVLSGAGILSAYFVSLATATATRQNAFMEGRGSYGGENHIVIIGWNERAKKVIQQLFVISPNRHIVLIDETLNMNPCPDNNVNFIHGKPYHDETLKKANIKVADMVLITADQHKTETEADMSTILILIAVKGMNPNTYCIVEILTEDNVLNAKRAGANEIIQANTQTGYVMMNSLLANGMSETLLLLLDRFNKNHFLYIGVKPEWEGLTITELNPHLLSERKILIGIQFNHETIINPPPEFQVIAGQRLFVISADQST</sequence>
<dbReference type="AlphaFoldDB" id="A0A0A6V9P8"/>
<dbReference type="GO" id="GO:0034220">
    <property type="term" value="P:monoatomic ion transmembrane transport"/>
    <property type="evidence" value="ECO:0007669"/>
    <property type="project" value="UniProtKB-KW"/>
</dbReference>
<feature type="transmembrane region" description="Helical" evidence="2">
    <location>
        <begin position="48"/>
        <end position="66"/>
    </location>
</feature>
<evidence type="ECO:0000313" key="4">
    <source>
        <dbReference type="EMBL" id="KHD84281.1"/>
    </source>
</evidence>
<feature type="transmembrane region" description="Helical" evidence="2">
    <location>
        <begin position="73"/>
        <end position="95"/>
    </location>
</feature>
<gene>
    <name evidence="5" type="ORF">G4D61_12780</name>
    <name evidence="4" type="ORF">NG54_16600</name>
</gene>
<dbReference type="SUPFAM" id="SSF51735">
    <property type="entry name" value="NAD(P)-binding Rossmann-fold domains"/>
    <property type="match status" value="1"/>
</dbReference>
<organism evidence="4 6">
    <name type="scientific">Heyndrickxia ginsengihumi</name>
    <dbReference type="NCBI Taxonomy" id="363870"/>
    <lineage>
        <taxon>Bacteria</taxon>
        <taxon>Bacillati</taxon>
        <taxon>Bacillota</taxon>
        <taxon>Bacilli</taxon>
        <taxon>Bacillales</taxon>
        <taxon>Bacillaceae</taxon>
        <taxon>Heyndrickxia</taxon>
    </lineage>
</organism>
<dbReference type="RefSeq" id="WP_025727045.1">
    <property type="nucleotide sequence ID" value="NZ_JAAIWK010000021.1"/>
</dbReference>
<evidence type="ECO:0000313" key="6">
    <source>
        <dbReference type="Proteomes" id="UP000030588"/>
    </source>
</evidence>
<dbReference type="InterPro" id="IPR050721">
    <property type="entry name" value="Trk_Ktr_HKT_K-transport"/>
</dbReference>
<comment type="caution">
    <text evidence="4">The sequence shown here is derived from an EMBL/GenBank/DDBJ whole genome shotgun (WGS) entry which is preliminary data.</text>
</comment>
<reference evidence="5 7" key="2">
    <citation type="submission" date="2020-02" db="EMBL/GenBank/DDBJ databases">
        <authorList>
            <person name="Feng H."/>
        </authorList>
    </citation>
    <scope>NUCLEOTIDE SEQUENCE [LARGE SCALE GENOMIC DNA]</scope>
    <source>
        <strain evidence="5 7">Gsoil 114</strain>
    </source>
</reference>
<dbReference type="Proteomes" id="UP000476934">
    <property type="component" value="Unassembled WGS sequence"/>
</dbReference>
<keyword evidence="2" id="KW-1133">Transmembrane helix</keyword>
<dbReference type="EMBL" id="JAAIWK010000021">
    <property type="protein sequence ID" value="NEY20828.1"/>
    <property type="molecule type" value="Genomic_DNA"/>
</dbReference>
<feature type="transmembrane region" description="Helical" evidence="2">
    <location>
        <begin position="12"/>
        <end position="36"/>
    </location>
</feature>
<name>A0A0A6V9P8_9BACI</name>
<keyword evidence="5" id="KW-0406">Ion transport</keyword>
<dbReference type="PANTHER" id="PTHR43833:SF9">
    <property type="entry name" value="POTASSIUM CHANNEL PROTEIN YUGO-RELATED"/>
    <property type="match status" value="1"/>
</dbReference>
<dbReference type="Pfam" id="PF07885">
    <property type="entry name" value="Ion_trans_2"/>
    <property type="match status" value="1"/>
</dbReference>
<dbReference type="GO" id="GO:0005886">
    <property type="term" value="C:plasma membrane"/>
    <property type="evidence" value="ECO:0007669"/>
    <property type="project" value="UniProtKB-SubCell"/>
</dbReference>
<dbReference type="Proteomes" id="UP000030588">
    <property type="component" value="Unassembled WGS sequence"/>
</dbReference>
<accession>A0A0A6V9P8</accession>
<dbReference type="Gene3D" id="3.40.50.720">
    <property type="entry name" value="NAD(P)-binding Rossmann-like Domain"/>
    <property type="match status" value="1"/>
</dbReference>
<evidence type="ECO:0000313" key="5">
    <source>
        <dbReference type="EMBL" id="NEY20828.1"/>
    </source>
</evidence>
<evidence type="ECO:0000259" key="3">
    <source>
        <dbReference type="PROSITE" id="PS51201"/>
    </source>
</evidence>
<dbReference type="STRING" id="363870.NG54_16600"/>
<dbReference type="GO" id="GO:0006813">
    <property type="term" value="P:potassium ion transport"/>
    <property type="evidence" value="ECO:0007669"/>
    <property type="project" value="InterPro"/>
</dbReference>
<reference evidence="5 7" key="3">
    <citation type="submission" date="2020-03" db="EMBL/GenBank/DDBJ databases">
        <title>Bacillus aquiflavi sp. nov., isolated from yellow water of strong flavor Chinese baijiu in Yibin region of China.</title>
        <authorList>
            <person name="Xie J."/>
        </authorList>
    </citation>
    <scope>NUCLEOTIDE SEQUENCE [LARGE SCALE GENOMIC DNA]</scope>
    <source>
        <strain evidence="5 7">Gsoil 114</strain>
    </source>
</reference>
<keyword evidence="2" id="KW-0812">Transmembrane</keyword>
<evidence type="ECO:0000256" key="1">
    <source>
        <dbReference type="ARBA" id="ARBA00004651"/>
    </source>
</evidence>
<dbReference type="InterPro" id="IPR036291">
    <property type="entry name" value="NAD(P)-bd_dom_sf"/>
</dbReference>
<feature type="domain" description="RCK N-terminal" evidence="3">
    <location>
        <begin position="113"/>
        <end position="238"/>
    </location>
</feature>
<dbReference type="PROSITE" id="PS51201">
    <property type="entry name" value="RCK_N"/>
    <property type="match status" value="1"/>
</dbReference>
<evidence type="ECO:0000256" key="2">
    <source>
        <dbReference type="SAM" id="Phobius"/>
    </source>
</evidence>
<reference evidence="4 6" key="1">
    <citation type="submission" date="2014-10" db="EMBL/GenBank/DDBJ databases">
        <title>Draft genome of phytase producing Bacillus ginsengihumi strain M2.11.</title>
        <authorList>
            <person name="Toymentseva A."/>
            <person name="Boulygina E.A."/>
            <person name="Kazakov S.V."/>
            <person name="Kayumov I."/>
            <person name="Suleimanova A.D."/>
            <person name="Mardanova A.M."/>
            <person name="Maria S.N."/>
            <person name="Sergey M.Y."/>
            <person name="Sharipova M.R."/>
        </authorList>
    </citation>
    <scope>NUCLEOTIDE SEQUENCE [LARGE SCALE GENOMIC DNA]</scope>
    <source>
        <strain evidence="4 6">M2.11</strain>
    </source>
</reference>
<comment type="subcellular location">
    <subcellularLocation>
        <location evidence="1">Cell membrane</location>
        <topology evidence="1">Multi-pass membrane protein</topology>
    </subcellularLocation>
</comment>
<dbReference type="SUPFAM" id="SSF81324">
    <property type="entry name" value="Voltage-gated potassium channels"/>
    <property type="match status" value="1"/>
</dbReference>
<keyword evidence="7" id="KW-1185">Reference proteome</keyword>
<dbReference type="OrthoDB" id="9785285at2"/>
<keyword evidence="5" id="KW-0407">Ion channel</keyword>
<evidence type="ECO:0000313" key="7">
    <source>
        <dbReference type="Proteomes" id="UP000476934"/>
    </source>
</evidence>
<dbReference type="InterPro" id="IPR013099">
    <property type="entry name" value="K_chnl_dom"/>
</dbReference>
<dbReference type="EMBL" id="JRUN01000075">
    <property type="protein sequence ID" value="KHD84281.1"/>
    <property type="molecule type" value="Genomic_DNA"/>
</dbReference>
<keyword evidence="2" id="KW-0472">Membrane</keyword>
<protein>
    <submittedName>
        <fullName evidence="4">Ion transporter</fullName>
    </submittedName>
    <submittedName>
        <fullName evidence="5">Potassium channel family protein</fullName>
    </submittedName>
</protein>
<proteinExistence type="predicted"/>
<dbReference type="PANTHER" id="PTHR43833">
    <property type="entry name" value="POTASSIUM CHANNEL PROTEIN 2-RELATED-RELATED"/>
    <property type="match status" value="1"/>
</dbReference>
<dbReference type="Pfam" id="PF02254">
    <property type="entry name" value="TrkA_N"/>
    <property type="match status" value="1"/>
</dbReference>
<dbReference type="Gene3D" id="1.10.287.70">
    <property type="match status" value="1"/>
</dbReference>
<keyword evidence="5" id="KW-0813">Transport</keyword>
<dbReference type="InterPro" id="IPR003148">
    <property type="entry name" value="RCK_N"/>
</dbReference>
<dbReference type="PRINTS" id="PR00169">
    <property type="entry name" value="KCHANNEL"/>
</dbReference>